<evidence type="ECO:0000313" key="7">
    <source>
        <dbReference type="Proteomes" id="UP000054241"/>
    </source>
</evidence>
<dbReference type="PROSITE" id="PS01081">
    <property type="entry name" value="HTH_TETR_1"/>
    <property type="match status" value="1"/>
</dbReference>
<dbReference type="Pfam" id="PF00440">
    <property type="entry name" value="TetR_N"/>
    <property type="match status" value="1"/>
</dbReference>
<protein>
    <submittedName>
        <fullName evidence="6">Gamma-butyrolactone receptor protein</fullName>
    </submittedName>
</protein>
<dbReference type="InterPro" id="IPR001647">
    <property type="entry name" value="HTH_TetR"/>
</dbReference>
<dbReference type="Gene3D" id="1.10.357.10">
    <property type="entry name" value="Tetracycline Repressor, domain 2"/>
    <property type="match status" value="1"/>
</dbReference>
<dbReference type="SUPFAM" id="SSF46689">
    <property type="entry name" value="Homeodomain-like"/>
    <property type="match status" value="1"/>
</dbReference>
<keyword evidence="6" id="KW-0675">Receptor</keyword>
<reference evidence="6 7" key="1">
    <citation type="submission" date="2015-10" db="EMBL/GenBank/DDBJ databases">
        <title>Draft genome sequence of Streptomyces cellostaticus DSM 40189, type strain for the species Streptomyces cellostaticus.</title>
        <authorList>
            <person name="Ruckert C."/>
            <person name="Winkler A."/>
            <person name="Kalinowski J."/>
            <person name="Kampfer P."/>
            <person name="Glaeser S."/>
        </authorList>
    </citation>
    <scope>NUCLEOTIDE SEQUENCE [LARGE SCALE GENOMIC DNA]</scope>
    <source>
        <strain evidence="6 7">DSM 40189</strain>
    </source>
</reference>
<proteinExistence type="predicted"/>
<gene>
    <name evidence="6" type="ORF">AQI88_17505</name>
</gene>
<feature type="domain" description="HTH tetR-type" evidence="5">
    <location>
        <begin position="8"/>
        <end position="68"/>
    </location>
</feature>
<dbReference type="PANTHER" id="PTHR30055">
    <property type="entry name" value="HTH-TYPE TRANSCRIPTIONAL REGULATOR RUTR"/>
    <property type="match status" value="1"/>
</dbReference>
<organism evidence="6 7">
    <name type="scientific">Streptomyces cellostaticus</name>
    <dbReference type="NCBI Taxonomy" id="67285"/>
    <lineage>
        <taxon>Bacteria</taxon>
        <taxon>Bacillati</taxon>
        <taxon>Actinomycetota</taxon>
        <taxon>Actinomycetes</taxon>
        <taxon>Kitasatosporales</taxon>
        <taxon>Streptomycetaceae</taxon>
        <taxon>Streptomyces</taxon>
    </lineage>
</organism>
<dbReference type="InterPro" id="IPR047923">
    <property type="entry name" value="ArpA-like"/>
</dbReference>
<evidence type="ECO:0000259" key="5">
    <source>
        <dbReference type="PROSITE" id="PS50977"/>
    </source>
</evidence>
<feature type="DNA-binding region" description="H-T-H motif" evidence="4">
    <location>
        <begin position="31"/>
        <end position="50"/>
    </location>
</feature>
<dbReference type="Proteomes" id="UP000054241">
    <property type="component" value="Unassembled WGS sequence"/>
</dbReference>
<evidence type="ECO:0000313" key="6">
    <source>
        <dbReference type="EMBL" id="KUM95417.1"/>
    </source>
</evidence>
<accession>A0A101NM43</accession>
<keyword evidence="2 4" id="KW-0238">DNA-binding</keyword>
<dbReference type="InterPro" id="IPR050109">
    <property type="entry name" value="HTH-type_TetR-like_transc_reg"/>
</dbReference>
<name>A0A101NM43_9ACTN</name>
<dbReference type="EMBL" id="LMWL01000030">
    <property type="protein sequence ID" value="KUM95417.1"/>
    <property type="molecule type" value="Genomic_DNA"/>
</dbReference>
<keyword evidence="7" id="KW-1185">Reference proteome</keyword>
<keyword evidence="3" id="KW-0804">Transcription</keyword>
<dbReference type="RefSeq" id="WP_066999590.1">
    <property type="nucleotide sequence ID" value="NZ_BNDU01000002.1"/>
</dbReference>
<dbReference type="InterPro" id="IPR009057">
    <property type="entry name" value="Homeodomain-like_sf"/>
</dbReference>
<dbReference type="PANTHER" id="PTHR30055:SF234">
    <property type="entry name" value="HTH-TYPE TRANSCRIPTIONAL REGULATOR BETI"/>
    <property type="match status" value="1"/>
</dbReference>
<dbReference type="PRINTS" id="PR00455">
    <property type="entry name" value="HTHTETR"/>
</dbReference>
<evidence type="ECO:0000256" key="3">
    <source>
        <dbReference type="ARBA" id="ARBA00023163"/>
    </source>
</evidence>
<dbReference type="PROSITE" id="PS50977">
    <property type="entry name" value="HTH_TETR_2"/>
    <property type="match status" value="1"/>
</dbReference>
<dbReference type="GO" id="GO:0003700">
    <property type="term" value="F:DNA-binding transcription factor activity"/>
    <property type="evidence" value="ECO:0007669"/>
    <property type="project" value="TreeGrafter"/>
</dbReference>
<dbReference type="InterPro" id="IPR054126">
    <property type="entry name" value="CprB_TetR_C"/>
</dbReference>
<dbReference type="OrthoDB" id="3237195at2"/>
<dbReference type="NCBIfam" id="NF041196">
    <property type="entry name" value="ScbR_bind_reg"/>
    <property type="match status" value="1"/>
</dbReference>
<evidence type="ECO:0000256" key="4">
    <source>
        <dbReference type="PROSITE-ProRule" id="PRU00335"/>
    </source>
</evidence>
<dbReference type="AlphaFoldDB" id="A0A101NM43"/>
<dbReference type="Pfam" id="PF21935">
    <property type="entry name" value="TetR_C_45"/>
    <property type="match status" value="1"/>
</dbReference>
<dbReference type="SUPFAM" id="SSF48498">
    <property type="entry name" value="Tetracyclin repressor-like, C-terminal domain"/>
    <property type="match status" value="1"/>
</dbReference>
<sequence>MALQERAIRTRRTILVAAADVFADVGYEAATISEILQRANVTKGALYFHFASKEQLAQAVLAEQLNSVPASPPRELVLQEGLDGGFLLAHLLGSGDPLVCGSIRLTVDQGSPQDGLDRRVPMASWVDHNTHLLERAKANGELLPQVDVEAAAKAFVAAFTGAQVLSKIMNDHADLMERVVDLYRHLMTSIAVPAVLMRLDMSLDRGRRVYEEAMELIRESEEAPAAG</sequence>
<evidence type="ECO:0000256" key="1">
    <source>
        <dbReference type="ARBA" id="ARBA00023015"/>
    </source>
</evidence>
<keyword evidence="1" id="KW-0805">Transcription regulation</keyword>
<dbReference type="InterPro" id="IPR036271">
    <property type="entry name" value="Tet_transcr_reg_TetR-rel_C_sf"/>
</dbReference>
<dbReference type="InterPro" id="IPR023772">
    <property type="entry name" value="DNA-bd_HTH_TetR-type_CS"/>
</dbReference>
<dbReference type="GO" id="GO:0000976">
    <property type="term" value="F:transcription cis-regulatory region binding"/>
    <property type="evidence" value="ECO:0007669"/>
    <property type="project" value="TreeGrafter"/>
</dbReference>
<comment type="caution">
    <text evidence="6">The sequence shown here is derived from an EMBL/GenBank/DDBJ whole genome shotgun (WGS) entry which is preliminary data.</text>
</comment>
<evidence type="ECO:0000256" key="2">
    <source>
        <dbReference type="ARBA" id="ARBA00023125"/>
    </source>
</evidence>